<protein>
    <submittedName>
        <fullName evidence="5">TetR/AcrR family transcriptional regulator</fullName>
    </submittedName>
</protein>
<proteinExistence type="predicted"/>
<dbReference type="PANTHER" id="PTHR30055">
    <property type="entry name" value="HTH-TYPE TRANSCRIPTIONAL REGULATOR RUTR"/>
    <property type="match status" value="1"/>
</dbReference>
<dbReference type="InterPro" id="IPR001647">
    <property type="entry name" value="HTH_TetR"/>
</dbReference>
<evidence type="ECO:0000313" key="5">
    <source>
        <dbReference type="EMBL" id="MBA4864697.1"/>
    </source>
</evidence>
<dbReference type="SUPFAM" id="SSF46689">
    <property type="entry name" value="Homeodomain-like"/>
    <property type="match status" value="1"/>
</dbReference>
<evidence type="ECO:0000256" key="1">
    <source>
        <dbReference type="ARBA" id="ARBA00023125"/>
    </source>
</evidence>
<dbReference type="EMBL" id="JACEQY010000032">
    <property type="protein sequence ID" value="MBA4864697.1"/>
    <property type="molecule type" value="Genomic_DNA"/>
</dbReference>
<feature type="domain" description="HTH tetR-type" evidence="4">
    <location>
        <begin position="1"/>
        <end position="47"/>
    </location>
</feature>
<keyword evidence="6" id="KW-1185">Reference proteome</keyword>
<dbReference type="Pfam" id="PF00440">
    <property type="entry name" value="TetR_N"/>
    <property type="match status" value="1"/>
</dbReference>
<dbReference type="InterPro" id="IPR036271">
    <property type="entry name" value="Tet_transcr_reg_TetR-rel_C_sf"/>
</dbReference>
<feature type="region of interest" description="Disordered" evidence="3">
    <location>
        <begin position="166"/>
        <end position="187"/>
    </location>
</feature>
<dbReference type="GO" id="GO:0003700">
    <property type="term" value="F:DNA-binding transcription factor activity"/>
    <property type="evidence" value="ECO:0007669"/>
    <property type="project" value="TreeGrafter"/>
</dbReference>
<comment type="caution">
    <text evidence="5">The sequence shown here is derived from an EMBL/GenBank/DDBJ whole genome shotgun (WGS) entry which is preliminary data.</text>
</comment>
<keyword evidence="1 2" id="KW-0238">DNA-binding</keyword>
<organism evidence="5 6">
    <name type="scientific">Streptomyces himalayensis subsp. aureolus</name>
    <dbReference type="NCBI Taxonomy" id="2758039"/>
    <lineage>
        <taxon>Bacteria</taxon>
        <taxon>Bacillati</taxon>
        <taxon>Actinomycetota</taxon>
        <taxon>Actinomycetes</taxon>
        <taxon>Kitasatosporales</taxon>
        <taxon>Streptomycetaceae</taxon>
        <taxon>Streptomyces</taxon>
        <taxon>Streptomyces himalayensis</taxon>
    </lineage>
</organism>
<dbReference type="InterPro" id="IPR009057">
    <property type="entry name" value="Homeodomain-like_sf"/>
</dbReference>
<dbReference type="GO" id="GO:0000976">
    <property type="term" value="F:transcription cis-regulatory region binding"/>
    <property type="evidence" value="ECO:0007669"/>
    <property type="project" value="TreeGrafter"/>
</dbReference>
<evidence type="ECO:0000259" key="4">
    <source>
        <dbReference type="PROSITE" id="PS50977"/>
    </source>
</evidence>
<gene>
    <name evidence="5" type="ORF">H1V43_25750</name>
</gene>
<accession>A0A7W2D504</accession>
<dbReference type="Gene3D" id="1.10.357.10">
    <property type="entry name" value="Tetracycline Repressor, domain 2"/>
    <property type="match status" value="1"/>
</dbReference>
<dbReference type="InterPro" id="IPR023772">
    <property type="entry name" value="DNA-bd_HTH_TetR-type_CS"/>
</dbReference>
<name>A0A7W2D504_9ACTN</name>
<dbReference type="AlphaFoldDB" id="A0A7W2D504"/>
<evidence type="ECO:0000256" key="3">
    <source>
        <dbReference type="SAM" id="MobiDB-lite"/>
    </source>
</evidence>
<dbReference type="PANTHER" id="PTHR30055:SF235">
    <property type="entry name" value="TRANSCRIPTIONAL REGULATORY PROTEIN"/>
    <property type="match status" value="1"/>
</dbReference>
<dbReference type="PROSITE" id="PS01081">
    <property type="entry name" value="HTH_TETR_1"/>
    <property type="match status" value="1"/>
</dbReference>
<feature type="DNA-binding region" description="H-T-H motif" evidence="2">
    <location>
        <begin position="10"/>
        <end position="29"/>
    </location>
</feature>
<dbReference type="SUPFAM" id="SSF48498">
    <property type="entry name" value="Tetracyclin repressor-like, C-terminal domain"/>
    <property type="match status" value="1"/>
</dbReference>
<sequence>MLEQGYAAVSTRKVAARAGANPALVYYYFGTMDELFLAVFRRGAEANLERLRRAAASEQPLHAVWEVSSEPLNTALTMEFMALANHREAIRAELSSYTARFRQIQTETLERALTANSVDRDTCPPTLMTMVMGGLAHILAMDGALGLTADHAQVRAHIDAFLQRWENPQAPGDGSPLADGTADPASP</sequence>
<evidence type="ECO:0000256" key="2">
    <source>
        <dbReference type="PROSITE-ProRule" id="PRU00335"/>
    </source>
</evidence>
<dbReference type="Proteomes" id="UP000586976">
    <property type="component" value="Unassembled WGS sequence"/>
</dbReference>
<dbReference type="InterPro" id="IPR050109">
    <property type="entry name" value="HTH-type_TetR-like_transc_reg"/>
</dbReference>
<dbReference type="PROSITE" id="PS50977">
    <property type="entry name" value="HTH_TETR_2"/>
    <property type="match status" value="1"/>
</dbReference>
<reference evidence="5 6" key="1">
    <citation type="submission" date="2020-07" db="EMBL/GenBank/DDBJ databases">
        <title>Streptomyces isolated from Indian soil.</title>
        <authorList>
            <person name="Mandal S."/>
            <person name="Maiti P.K."/>
        </authorList>
    </citation>
    <scope>NUCLEOTIDE SEQUENCE [LARGE SCALE GENOMIC DNA]</scope>
    <source>
        <strain evidence="5 6">PSKA54</strain>
    </source>
</reference>
<evidence type="ECO:0000313" key="6">
    <source>
        <dbReference type="Proteomes" id="UP000586976"/>
    </source>
</evidence>